<feature type="transmembrane region" description="Helical" evidence="1">
    <location>
        <begin position="43"/>
        <end position="62"/>
    </location>
</feature>
<gene>
    <name evidence="2" type="ORF">LCGC14_1739060</name>
</gene>
<reference evidence="2" key="1">
    <citation type="journal article" date="2015" name="Nature">
        <title>Complex archaea that bridge the gap between prokaryotes and eukaryotes.</title>
        <authorList>
            <person name="Spang A."/>
            <person name="Saw J.H."/>
            <person name="Jorgensen S.L."/>
            <person name="Zaremba-Niedzwiedzka K."/>
            <person name="Martijn J."/>
            <person name="Lind A.E."/>
            <person name="van Eijk R."/>
            <person name="Schleper C."/>
            <person name="Guy L."/>
            <person name="Ettema T.J."/>
        </authorList>
    </citation>
    <scope>NUCLEOTIDE SEQUENCE</scope>
</reference>
<accession>A0A0F9JMI9</accession>
<proteinExistence type="predicted"/>
<keyword evidence="1" id="KW-0472">Membrane</keyword>
<comment type="caution">
    <text evidence="2">The sequence shown here is derived from an EMBL/GenBank/DDBJ whole genome shotgun (WGS) entry which is preliminary data.</text>
</comment>
<dbReference type="AlphaFoldDB" id="A0A0F9JMI9"/>
<feature type="transmembrane region" description="Helical" evidence="1">
    <location>
        <begin position="6"/>
        <end position="23"/>
    </location>
</feature>
<dbReference type="EMBL" id="LAZR01015886">
    <property type="protein sequence ID" value="KKM06926.1"/>
    <property type="molecule type" value="Genomic_DNA"/>
</dbReference>
<sequence length="104" mass="12088">MFWFYIISVVICFVGLNIGVYKARMKEGCQLDTPLGEHFLMSFVSLIPFLNLIALVAIWAHVYEVEEFIKDLNHKLDKPTTEEQEIERVSDLEVIENKLDVLDL</sequence>
<name>A0A0F9JMI9_9ZZZZ</name>
<keyword evidence="1" id="KW-1133">Transmembrane helix</keyword>
<evidence type="ECO:0000256" key="1">
    <source>
        <dbReference type="SAM" id="Phobius"/>
    </source>
</evidence>
<protein>
    <submittedName>
        <fullName evidence="2">Uncharacterized protein</fullName>
    </submittedName>
</protein>
<keyword evidence="1" id="KW-0812">Transmembrane</keyword>
<evidence type="ECO:0000313" key="2">
    <source>
        <dbReference type="EMBL" id="KKM06926.1"/>
    </source>
</evidence>
<organism evidence="2">
    <name type="scientific">marine sediment metagenome</name>
    <dbReference type="NCBI Taxonomy" id="412755"/>
    <lineage>
        <taxon>unclassified sequences</taxon>
        <taxon>metagenomes</taxon>
        <taxon>ecological metagenomes</taxon>
    </lineage>
</organism>